<evidence type="ECO:0000256" key="3">
    <source>
        <dbReference type="ARBA" id="ARBA00023211"/>
    </source>
</evidence>
<organism evidence="9 10">
    <name type="scientific">Paenibacillus abyssi</name>
    <dbReference type="NCBI Taxonomy" id="1340531"/>
    <lineage>
        <taxon>Bacteria</taxon>
        <taxon>Bacillati</taxon>
        <taxon>Bacillota</taxon>
        <taxon>Bacilli</taxon>
        <taxon>Bacillales</taxon>
        <taxon>Paenibacillaceae</taxon>
        <taxon>Paenibacillus</taxon>
    </lineage>
</organism>
<dbReference type="InterPro" id="IPR011051">
    <property type="entry name" value="RmlC_Cupin_sf"/>
</dbReference>
<dbReference type="Proteomes" id="UP000644756">
    <property type="component" value="Unassembled WGS sequence"/>
</dbReference>
<protein>
    <recommendedName>
        <fullName evidence="8">D-lyxose ketol-isomerase</fullName>
        <ecNumber evidence="8">5.3.1.15</ecNumber>
    </recommendedName>
</protein>
<dbReference type="EMBL" id="BMGR01000018">
    <property type="protein sequence ID" value="GGG22678.1"/>
    <property type="molecule type" value="Genomic_DNA"/>
</dbReference>
<dbReference type="Pfam" id="PF07385">
    <property type="entry name" value="Lyx_isomer"/>
    <property type="match status" value="1"/>
</dbReference>
<evidence type="ECO:0000256" key="2">
    <source>
        <dbReference type="ARBA" id="ARBA00022723"/>
    </source>
</evidence>
<evidence type="ECO:0000256" key="8">
    <source>
        <dbReference type="ARBA" id="ARBA00044972"/>
    </source>
</evidence>
<evidence type="ECO:0000256" key="5">
    <source>
        <dbReference type="ARBA" id="ARBA00023277"/>
    </source>
</evidence>
<evidence type="ECO:0000256" key="7">
    <source>
        <dbReference type="ARBA" id="ARBA00044951"/>
    </source>
</evidence>
<dbReference type="InterPro" id="IPR010864">
    <property type="entry name" value="D-lyxose_isomer"/>
</dbReference>
<keyword evidence="10" id="KW-1185">Reference proteome</keyword>
<dbReference type="SUPFAM" id="SSF51182">
    <property type="entry name" value="RmlC-like cupins"/>
    <property type="match status" value="1"/>
</dbReference>
<dbReference type="CDD" id="cd20308">
    <property type="entry name" value="cupin_YdaE"/>
    <property type="match status" value="1"/>
</dbReference>
<dbReference type="AlphaFoldDB" id="A0A917G4T2"/>
<evidence type="ECO:0000313" key="10">
    <source>
        <dbReference type="Proteomes" id="UP000644756"/>
    </source>
</evidence>
<dbReference type="InterPro" id="IPR014710">
    <property type="entry name" value="RmlC-like_jellyroll"/>
</dbReference>
<evidence type="ECO:0000256" key="1">
    <source>
        <dbReference type="ARBA" id="ARBA00001936"/>
    </source>
</evidence>
<dbReference type="GO" id="GO:0046872">
    <property type="term" value="F:metal ion binding"/>
    <property type="evidence" value="ECO:0007669"/>
    <property type="project" value="UniProtKB-KW"/>
</dbReference>
<dbReference type="RefSeq" id="WP_188533250.1">
    <property type="nucleotide sequence ID" value="NZ_BMGR01000018.1"/>
</dbReference>
<keyword evidence="5" id="KW-0119">Carbohydrate metabolism</keyword>
<comment type="similarity">
    <text evidence="7">Belongs to the D-lyxose ketol-isomerase family.</text>
</comment>
<keyword evidence="2" id="KW-0479">Metal-binding</keyword>
<name>A0A917G4T2_9BACL</name>
<reference evidence="9" key="1">
    <citation type="journal article" date="2014" name="Int. J. Syst. Evol. Microbiol.">
        <title>Complete genome sequence of Corynebacterium casei LMG S-19264T (=DSM 44701T), isolated from a smear-ripened cheese.</title>
        <authorList>
            <consortium name="US DOE Joint Genome Institute (JGI-PGF)"/>
            <person name="Walter F."/>
            <person name="Albersmeier A."/>
            <person name="Kalinowski J."/>
            <person name="Ruckert C."/>
        </authorList>
    </citation>
    <scope>NUCLEOTIDE SEQUENCE</scope>
    <source>
        <strain evidence="9">CGMCC 1.12987</strain>
    </source>
</reference>
<proteinExistence type="inferred from homology"/>
<comment type="catalytic activity">
    <reaction evidence="6">
        <text>D-lyxose = D-xylulose</text>
        <dbReference type="Rhea" id="RHEA:14201"/>
        <dbReference type="ChEBI" id="CHEBI:16789"/>
        <dbReference type="ChEBI" id="CHEBI:17140"/>
        <dbReference type="EC" id="5.3.1.15"/>
    </reaction>
</comment>
<dbReference type="Gene3D" id="2.60.120.10">
    <property type="entry name" value="Jelly Rolls"/>
    <property type="match status" value="1"/>
</dbReference>
<evidence type="ECO:0000256" key="4">
    <source>
        <dbReference type="ARBA" id="ARBA00023235"/>
    </source>
</evidence>
<gene>
    <name evidence="9" type="ORF">GCM10010916_44200</name>
</gene>
<dbReference type="EC" id="5.3.1.15" evidence="8"/>
<comment type="caution">
    <text evidence="9">The sequence shown here is derived from an EMBL/GenBank/DDBJ whole genome shotgun (WGS) entry which is preliminary data.</text>
</comment>
<keyword evidence="3" id="KW-0464">Manganese</keyword>
<dbReference type="GO" id="GO:0047828">
    <property type="term" value="F:D-lyxose ketol-isomerase activity"/>
    <property type="evidence" value="ECO:0007669"/>
    <property type="project" value="UniProtKB-EC"/>
</dbReference>
<keyword evidence="4 9" id="KW-0413">Isomerase</keyword>
<accession>A0A917G4T2</accession>
<evidence type="ECO:0000256" key="6">
    <source>
        <dbReference type="ARBA" id="ARBA00044907"/>
    </source>
</evidence>
<sequence>MSKVLSVDEAYQQALELLDKAHIPLSKGERAGLRVLDFGLRNIARYGVQLVEYINFERYCARQLIFLPGQTIPEHMHPPIGEDPGKVETFRVVWGKVWAYTEGKPSSRIAAHIASEDQLYFSAFRQIELKPGDQCTIEDNKYHWFQAGEEGAVVIEFSSHARDRFDNFKDPRVNNQ</sequence>
<comment type="cofactor">
    <cofactor evidence="1">
        <name>Mn(2+)</name>
        <dbReference type="ChEBI" id="CHEBI:29035"/>
    </cofactor>
</comment>
<evidence type="ECO:0000313" key="9">
    <source>
        <dbReference type="EMBL" id="GGG22678.1"/>
    </source>
</evidence>
<reference evidence="9" key="2">
    <citation type="submission" date="2020-09" db="EMBL/GenBank/DDBJ databases">
        <authorList>
            <person name="Sun Q."/>
            <person name="Zhou Y."/>
        </authorList>
    </citation>
    <scope>NUCLEOTIDE SEQUENCE</scope>
    <source>
        <strain evidence="9">CGMCC 1.12987</strain>
    </source>
</reference>